<reference evidence="3 4" key="1">
    <citation type="submission" date="2016-10" db="EMBL/GenBank/DDBJ databases">
        <authorList>
            <person name="de Groot N.N."/>
        </authorList>
    </citation>
    <scope>NUCLEOTIDE SEQUENCE [LARGE SCALE GENOMIC DNA]</scope>
    <source>
        <strain evidence="3 4">Nl7</strain>
    </source>
</reference>
<protein>
    <submittedName>
        <fullName evidence="3">PEP-CTERM protein-sorting domain-containing protein</fullName>
    </submittedName>
</protein>
<evidence type="ECO:0000256" key="1">
    <source>
        <dbReference type="SAM" id="SignalP"/>
    </source>
</evidence>
<keyword evidence="1" id="KW-0732">Signal</keyword>
<proteinExistence type="predicted"/>
<evidence type="ECO:0000259" key="2">
    <source>
        <dbReference type="Pfam" id="PF07589"/>
    </source>
</evidence>
<dbReference type="Proteomes" id="UP000183339">
    <property type="component" value="Unassembled WGS sequence"/>
</dbReference>
<accession>A0A1I0FBZ5</accession>
<feature type="chain" id="PRO_5010311358" evidence="1">
    <location>
        <begin position="27"/>
        <end position="207"/>
    </location>
</feature>
<dbReference type="NCBIfam" id="TIGR02595">
    <property type="entry name" value="PEP_CTERM"/>
    <property type="match status" value="1"/>
</dbReference>
<dbReference type="InterPro" id="IPR013424">
    <property type="entry name" value="Ice-binding_C"/>
</dbReference>
<evidence type="ECO:0000313" key="3">
    <source>
        <dbReference type="EMBL" id="SET55454.1"/>
    </source>
</evidence>
<dbReference type="AlphaFoldDB" id="A0A1I0FBZ5"/>
<name>A0A1I0FBZ5_9PROT</name>
<sequence>MYKSSIAKQIGGAVVATFIASGTVSAATVLSNSHNYGGLITINVTVEDNYLGDFSKYFWKYDVTNHTYDPNPGTSNGFSGFELGIQSGEGLGLADMKAPNAGWDFNCCSGDAVEYDIRNSAGLGIMPGESGSFSFTSLPVSITNSTNGWWHSWENDSQTAIRNFSEFTGATGPEIPVIPEPETYTMLMVGLGLVGFIVRRKQVTSRA</sequence>
<dbReference type="OrthoDB" id="8538441at2"/>
<dbReference type="EMBL" id="FOHI01000008">
    <property type="protein sequence ID" value="SET55454.1"/>
    <property type="molecule type" value="Genomic_DNA"/>
</dbReference>
<gene>
    <name evidence="3" type="ORF">SAMN05216412_10869</name>
</gene>
<dbReference type="Pfam" id="PF07589">
    <property type="entry name" value="PEP-CTERM"/>
    <property type="match status" value="1"/>
</dbReference>
<organism evidence="3 4">
    <name type="scientific">Nitrosospira multiformis</name>
    <dbReference type="NCBI Taxonomy" id="1231"/>
    <lineage>
        <taxon>Bacteria</taxon>
        <taxon>Pseudomonadati</taxon>
        <taxon>Pseudomonadota</taxon>
        <taxon>Betaproteobacteria</taxon>
        <taxon>Nitrosomonadales</taxon>
        <taxon>Nitrosomonadaceae</taxon>
        <taxon>Nitrosospira</taxon>
    </lineage>
</organism>
<feature type="domain" description="Ice-binding protein C-terminal" evidence="2">
    <location>
        <begin position="178"/>
        <end position="201"/>
    </location>
</feature>
<dbReference type="RefSeq" id="WP_074708943.1">
    <property type="nucleotide sequence ID" value="NZ_FOHI01000008.1"/>
</dbReference>
<feature type="signal peptide" evidence="1">
    <location>
        <begin position="1"/>
        <end position="26"/>
    </location>
</feature>
<evidence type="ECO:0000313" key="4">
    <source>
        <dbReference type="Proteomes" id="UP000183339"/>
    </source>
</evidence>